<feature type="transmembrane region" description="Helical" evidence="1">
    <location>
        <begin position="33"/>
        <end position="59"/>
    </location>
</feature>
<evidence type="ECO:0000313" key="3">
    <source>
        <dbReference type="Proteomes" id="UP000177870"/>
    </source>
</evidence>
<dbReference type="EMBL" id="CP017599">
    <property type="protein sequence ID" value="AOX01264.1"/>
    <property type="molecule type" value="Genomic_DNA"/>
</dbReference>
<accession>A0A1D8TUJ5</accession>
<dbReference type="Proteomes" id="UP000177870">
    <property type="component" value="Chromosome"/>
</dbReference>
<evidence type="ECO:0000313" key="2">
    <source>
        <dbReference type="EMBL" id="AOX01264.1"/>
    </source>
</evidence>
<sequence>MDEVVRKVAALGLPGVILLIAMATTGFTGAAAITAALAMLGPFGMIGGIASLGVVGIFADSLSKFGLEALLVGIYKQRQEEGESKRSLCKEIEGLIISADLKRKLKEEL</sequence>
<keyword evidence="1" id="KW-0812">Transmembrane</keyword>
<dbReference type="KEGG" id="mpro:BJP34_19110"/>
<keyword evidence="1" id="KW-0472">Membrane</keyword>
<dbReference type="RefSeq" id="WP_070393708.1">
    <property type="nucleotide sequence ID" value="NZ_CP017599.1"/>
</dbReference>
<protein>
    <submittedName>
        <fullName evidence="2">Uncharacterized protein</fullName>
    </submittedName>
</protein>
<reference evidence="3" key="1">
    <citation type="submission" date="2016-10" db="EMBL/GenBank/DDBJ databases">
        <title>Comparative genomics uncovers the prolific and rare metabolic potential of the cyanobacterial genus Moorea.</title>
        <authorList>
            <person name="Leao T."/>
            <person name="Castelao G."/>
            <person name="Korobeynikov A."/>
            <person name="Monroe E.A."/>
            <person name="Podell S."/>
            <person name="Glukhov E."/>
            <person name="Allen E."/>
            <person name="Gerwick W.H."/>
            <person name="Gerwick L."/>
        </authorList>
    </citation>
    <scope>NUCLEOTIDE SEQUENCE [LARGE SCALE GENOMIC DNA]</scope>
    <source>
        <strain evidence="3">PAL-8-15-08-1</strain>
    </source>
</reference>
<organism evidence="2 3">
    <name type="scientific">Moorena producens PAL-8-15-08-1</name>
    <dbReference type="NCBI Taxonomy" id="1458985"/>
    <lineage>
        <taxon>Bacteria</taxon>
        <taxon>Bacillati</taxon>
        <taxon>Cyanobacteriota</taxon>
        <taxon>Cyanophyceae</taxon>
        <taxon>Coleofasciculales</taxon>
        <taxon>Coleofasciculaceae</taxon>
        <taxon>Moorena</taxon>
    </lineage>
</organism>
<name>A0A1D8TUJ5_9CYAN</name>
<keyword evidence="1" id="KW-1133">Transmembrane helix</keyword>
<gene>
    <name evidence="2" type="ORF">BJP34_19110</name>
</gene>
<dbReference type="OrthoDB" id="493568at2"/>
<dbReference type="AlphaFoldDB" id="A0A1D8TUJ5"/>
<evidence type="ECO:0000256" key="1">
    <source>
        <dbReference type="SAM" id="Phobius"/>
    </source>
</evidence>
<proteinExistence type="predicted"/>